<feature type="transmembrane region" description="Helical" evidence="9">
    <location>
        <begin position="179"/>
        <end position="198"/>
    </location>
</feature>
<keyword evidence="13" id="KW-1185">Reference proteome</keyword>
<keyword evidence="5" id="KW-0547">Nucleotide-binding</keyword>
<name>A0A8J7WF55_9RHOB</name>
<dbReference type="PANTHER" id="PTHR43394">
    <property type="entry name" value="ATP-DEPENDENT PERMEASE MDL1, MITOCHONDRIAL"/>
    <property type="match status" value="1"/>
</dbReference>
<dbReference type="PROSITE" id="PS50929">
    <property type="entry name" value="ABC_TM1F"/>
    <property type="match status" value="1"/>
</dbReference>
<dbReference type="Gene3D" id="3.40.50.300">
    <property type="entry name" value="P-loop containing nucleotide triphosphate hydrolases"/>
    <property type="match status" value="1"/>
</dbReference>
<dbReference type="Pfam" id="PF00005">
    <property type="entry name" value="ABC_tran"/>
    <property type="match status" value="1"/>
</dbReference>
<keyword evidence="4 9" id="KW-0812">Transmembrane</keyword>
<dbReference type="AlphaFoldDB" id="A0A8J7WF55"/>
<dbReference type="InterPro" id="IPR003439">
    <property type="entry name" value="ABC_transporter-like_ATP-bd"/>
</dbReference>
<accession>A0A8J7WF55</accession>
<evidence type="ECO:0000256" key="7">
    <source>
        <dbReference type="ARBA" id="ARBA00022989"/>
    </source>
</evidence>
<evidence type="ECO:0000259" key="11">
    <source>
        <dbReference type="PROSITE" id="PS50929"/>
    </source>
</evidence>
<evidence type="ECO:0000256" key="5">
    <source>
        <dbReference type="ARBA" id="ARBA00022741"/>
    </source>
</evidence>
<dbReference type="FunFam" id="3.40.50.300:FF:000221">
    <property type="entry name" value="Multidrug ABC transporter ATP-binding protein"/>
    <property type="match status" value="1"/>
</dbReference>
<dbReference type="InterPro" id="IPR017871">
    <property type="entry name" value="ABC_transporter-like_CS"/>
</dbReference>
<evidence type="ECO:0000256" key="8">
    <source>
        <dbReference type="ARBA" id="ARBA00023136"/>
    </source>
</evidence>
<dbReference type="GO" id="GO:0005886">
    <property type="term" value="C:plasma membrane"/>
    <property type="evidence" value="ECO:0007669"/>
    <property type="project" value="UniProtKB-SubCell"/>
</dbReference>
<evidence type="ECO:0000256" key="9">
    <source>
        <dbReference type="SAM" id="Phobius"/>
    </source>
</evidence>
<dbReference type="InterPro" id="IPR003593">
    <property type="entry name" value="AAA+_ATPase"/>
</dbReference>
<feature type="transmembrane region" description="Helical" evidence="9">
    <location>
        <begin position="300"/>
        <end position="321"/>
    </location>
</feature>
<feature type="transmembrane region" description="Helical" evidence="9">
    <location>
        <begin position="39"/>
        <end position="57"/>
    </location>
</feature>
<dbReference type="InterPro" id="IPR011527">
    <property type="entry name" value="ABC1_TM_dom"/>
</dbReference>
<comment type="subcellular location">
    <subcellularLocation>
        <location evidence="1">Cell membrane</location>
        <topology evidence="1">Multi-pass membrane protein</topology>
    </subcellularLocation>
</comment>
<evidence type="ECO:0000256" key="1">
    <source>
        <dbReference type="ARBA" id="ARBA00004651"/>
    </source>
</evidence>
<dbReference type="SUPFAM" id="SSF52540">
    <property type="entry name" value="P-loop containing nucleoside triphosphate hydrolases"/>
    <property type="match status" value="1"/>
</dbReference>
<proteinExistence type="predicted"/>
<evidence type="ECO:0000256" key="2">
    <source>
        <dbReference type="ARBA" id="ARBA00022448"/>
    </source>
</evidence>
<evidence type="ECO:0000259" key="10">
    <source>
        <dbReference type="PROSITE" id="PS50893"/>
    </source>
</evidence>
<evidence type="ECO:0000256" key="6">
    <source>
        <dbReference type="ARBA" id="ARBA00022840"/>
    </source>
</evidence>
<keyword evidence="2" id="KW-0813">Transport</keyword>
<gene>
    <name evidence="12" type="ORF">KB874_16390</name>
</gene>
<dbReference type="Gene3D" id="1.20.1560.10">
    <property type="entry name" value="ABC transporter type 1, transmembrane domain"/>
    <property type="match status" value="1"/>
</dbReference>
<dbReference type="InterPro" id="IPR027417">
    <property type="entry name" value="P-loop_NTPase"/>
</dbReference>
<dbReference type="RefSeq" id="WP_212537624.1">
    <property type="nucleotide sequence ID" value="NZ_JAGTUU010000006.1"/>
</dbReference>
<feature type="domain" description="ABC transporter" evidence="10">
    <location>
        <begin position="359"/>
        <end position="590"/>
    </location>
</feature>
<evidence type="ECO:0000256" key="3">
    <source>
        <dbReference type="ARBA" id="ARBA00022475"/>
    </source>
</evidence>
<evidence type="ECO:0000256" key="4">
    <source>
        <dbReference type="ARBA" id="ARBA00022692"/>
    </source>
</evidence>
<keyword evidence="7 9" id="KW-1133">Transmembrane helix</keyword>
<dbReference type="SMART" id="SM00382">
    <property type="entry name" value="AAA"/>
    <property type="match status" value="1"/>
</dbReference>
<dbReference type="SUPFAM" id="SSF90123">
    <property type="entry name" value="ABC transporter transmembrane region"/>
    <property type="match status" value="1"/>
</dbReference>
<sequence>MKLPFARRTARTRQALFRPVDRENLRWLWTRYLRTRAPWLLLVLLLIAGQGLVYQQFLSLTENGLRVIFEEGAVTQLARVCVLVFVLFVLRGVLSYVTPRLTAWLAANAVLAIRKDLIAHLLTLDLSWFERTTTGEIILRLVNQAEGMARFIGQSTANAVRDAVTIVIVSGYLIWKAPVLFTVAIVVIPVIVLVMQFVSHRIKAIQTRAQAALGDYMTDIEEMSNGMRTVKIAGQEDRERDRLFAASTGIRDLAVRLQATQALAMPSIDMVSAFVFVLVIGGGGYMVISPEYAFDAADLITFLLGLVILFDPLRLLAGYFAQLQSSMILLDGLRSLLRETPTIADRPGATDRFDPAGDIRLEGVGFAYDPEHSLFDDLDMVMPGGRTTAIVGATGSGKTTVLSLMTRLYETQAGRVTIDGIDIRDIRVRALRDAFSVVAQDIVIFNASIWENIRYVRPDATDAEIRAAAEAAEIAELMDRRGDAPLGPKGSQLSGGQKQRIAIARAFLRQAPIVLLDEATSALDQRTEEKVQTALRRLGQGRTTIMVAHRLSSVVGADHIYVMDAGRIIEEGPHEALMAAEGLYAAMFRSQKQSYG</sequence>
<dbReference type="GO" id="GO:0016887">
    <property type="term" value="F:ATP hydrolysis activity"/>
    <property type="evidence" value="ECO:0007669"/>
    <property type="project" value="InterPro"/>
</dbReference>
<dbReference type="PROSITE" id="PS00211">
    <property type="entry name" value="ABC_TRANSPORTER_1"/>
    <property type="match status" value="1"/>
</dbReference>
<evidence type="ECO:0000313" key="13">
    <source>
        <dbReference type="Proteomes" id="UP000681356"/>
    </source>
</evidence>
<feature type="transmembrane region" description="Helical" evidence="9">
    <location>
        <begin position="270"/>
        <end position="288"/>
    </location>
</feature>
<keyword evidence="3" id="KW-1003">Cell membrane</keyword>
<organism evidence="12 13">
    <name type="scientific">Thetidibacter halocola</name>
    <dbReference type="NCBI Taxonomy" id="2827239"/>
    <lineage>
        <taxon>Bacteria</taxon>
        <taxon>Pseudomonadati</taxon>
        <taxon>Pseudomonadota</taxon>
        <taxon>Alphaproteobacteria</taxon>
        <taxon>Rhodobacterales</taxon>
        <taxon>Roseobacteraceae</taxon>
        <taxon>Thetidibacter</taxon>
    </lineage>
</organism>
<dbReference type="PANTHER" id="PTHR43394:SF1">
    <property type="entry name" value="ATP-BINDING CASSETTE SUB-FAMILY B MEMBER 10, MITOCHONDRIAL"/>
    <property type="match status" value="1"/>
</dbReference>
<feature type="domain" description="ABC transmembrane type-1" evidence="11">
    <location>
        <begin position="41"/>
        <end position="325"/>
    </location>
</feature>
<keyword evidence="8 9" id="KW-0472">Membrane</keyword>
<dbReference type="InterPro" id="IPR036640">
    <property type="entry name" value="ABC1_TM_sf"/>
</dbReference>
<dbReference type="GO" id="GO:0015421">
    <property type="term" value="F:ABC-type oligopeptide transporter activity"/>
    <property type="evidence" value="ECO:0007669"/>
    <property type="project" value="TreeGrafter"/>
</dbReference>
<dbReference type="PROSITE" id="PS50893">
    <property type="entry name" value="ABC_TRANSPORTER_2"/>
    <property type="match status" value="1"/>
</dbReference>
<dbReference type="Pfam" id="PF00664">
    <property type="entry name" value="ABC_membrane"/>
    <property type="match status" value="1"/>
</dbReference>
<reference evidence="12" key="1">
    <citation type="submission" date="2021-04" db="EMBL/GenBank/DDBJ databases">
        <authorList>
            <person name="Yoon J."/>
        </authorList>
    </citation>
    <scope>NUCLEOTIDE SEQUENCE</scope>
    <source>
        <strain evidence="12">KMU-90</strain>
    </source>
</reference>
<dbReference type="EMBL" id="JAGTUU010000006">
    <property type="protein sequence ID" value="MBS0125667.1"/>
    <property type="molecule type" value="Genomic_DNA"/>
</dbReference>
<evidence type="ECO:0000313" key="12">
    <source>
        <dbReference type="EMBL" id="MBS0125667.1"/>
    </source>
</evidence>
<dbReference type="GO" id="GO:0005524">
    <property type="term" value="F:ATP binding"/>
    <property type="evidence" value="ECO:0007669"/>
    <property type="project" value="UniProtKB-KW"/>
</dbReference>
<dbReference type="InterPro" id="IPR039421">
    <property type="entry name" value="Type_1_exporter"/>
</dbReference>
<protein>
    <submittedName>
        <fullName evidence="12">ABC transporter ATP-binding protein</fullName>
    </submittedName>
</protein>
<comment type="caution">
    <text evidence="12">The sequence shown here is derived from an EMBL/GenBank/DDBJ whole genome shotgun (WGS) entry which is preliminary data.</text>
</comment>
<dbReference type="Proteomes" id="UP000681356">
    <property type="component" value="Unassembled WGS sequence"/>
</dbReference>
<feature type="transmembrane region" description="Helical" evidence="9">
    <location>
        <begin position="77"/>
        <end position="94"/>
    </location>
</feature>
<keyword evidence="6 12" id="KW-0067">ATP-binding</keyword>